<dbReference type="Pfam" id="PF05161">
    <property type="entry name" value="MOFRL"/>
    <property type="match status" value="1"/>
</dbReference>
<reference evidence="3" key="1">
    <citation type="journal article" date="2015" name="Genome Announc.">
        <title>Draft Genome Sequence of Anaerolineae Strain TC1, a Novel Isolate from a Methanogenic Wastewater Treatment System.</title>
        <authorList>
            <person name="Matsuura N."/>
            <person name="Tourlousse D.M."/>
            <person name="Sun L."/>
            <person name="Toyonaga M."/>
            <person name="Kuroda K."/>
            <person name="Ohashi A."/>
            <person name="Cruz R."/>
            <person name="Yamaguchi T."/>
            <person name="Sekiguchi Y."/>
        </authorList>
    </citation>
    <scope>NUCLEOTIDE SEQUENCE [LARGE SCALE GENOMIC DNA]</scope>
    <source>
        <strain evidence="3">TC1</strain>
    </source>
</reference>
<gene>
    <name evidence="3" type="ORF">ATC1_12229</name>
</gene>
<feature type="domain" description="MOFRL" evidence="1">
    <location>
        <begin position="328"/>
        <end position="432"/>
    </location>
</feature>
<dbReference type="Gene3D" id="3.40.1480.10">
    <property type="entry name" value="MOFRL domain"/>
    <property type="match status" value="1"/>
</dbReference>
<dbReference type="AlphaFoldDB" id="A0A0K8PC23"/>
<feature type="domain" description="MOFRL-associated" evidence="2">
    <location>
        <begin position="5"/>
        <end position="244"/>
    </location>
</feature>
<dbReference type="InterPro" id="IPR037035">
    <property type="entry name" value="GK-like_C_sf"/>
</dbReference>
<dbReference type="InterPro" id="IPR007835">
    <property type="entry name" value="MOFRL"/>
</dbReference>
<organism evidence="3">
    <name type="scientific">Flexilinea flocculi</name>
    <dbReference type="NCBI Taxonomy" id="1678840"/>
    <lineage>
        <taxon>Bacteria</taxon>
        <taxon>Bacillati</taxon>
        <taxon>Chloroflexota</taxon>
        <taxon>Anaerolineae</taxon>
        <taxon>Anaerolineales</taxon>
        <taxon>Anaerolineaceae</taxon>
        <taxon>Flexilinea</taxon>
    </lineage>
</organism>
<dbReference type="InterPro" id="IPR025286">
    <property type="entry name" value="MOFRL_assoc_dom"/>
</dbReference>
<accession>A0A0K8PC23</accession>
<dbReference type="SUPFAM" id="SSF82544">
    <property type="entry name" value="GckA/TtuD-like"/>
    <property type="match status" value="1"/>
</dbReference>
<keyword evidence="3" id="KW-0808">Transferase</keyword>
<dbReference type="GO" id="GO:0008887">
    <property type="term" value="F:glycerate kinase activity"/>
    <property type="evidence" value="ECO:0007669"/>
    <property type="project" value="InterPro"/>
</dbReference>
<proteinExistence type="predicted"/>
<dbReference type="Pfam" id="PF13660">
    <property type="entry name" value="DUF4147"/>
    <property type="match status" value="1"/>
</dbReference>
<dbReference type="Gene3D" id="3.40.50.10180">
    <property type="entry name" value="Glycerate kinase, MOFRL-like N-terminal domain"/>
    <property type="match status" value="1"/>
</dbReference>
<dbReference type="PANTHER" id="PTHR12227:SF0">
    <property type="entry name" value="GLYCERATE KINASE"/>
    <property type="match status" value="1"/>
</dbReference>
<dbReference type="PATRIC" id="fig|1678840.3.peg.780"/>
<evidence type="ECO:0000313" key="3">
    <source>
        <dbReference type="EMBL" id="GAP39695.1"/>
    </source>
</evidence>
<sequence>MNNEIQSIISAAFQAVNPKVFIPKVLQREQDQLIIAGKTFEWKQFKHIYLVAIGKAGLSMAAAVDSVLHDAVTEGIILTKHIDDSFQFSEKYRIFKGGHPVPDDGSVQGANAILAMLGKTLADDLVIFLISGGGSALLTCPRPGVSLKDMQDFSAQILACGADINEFNTMRKHLDLVKGGGLALQAAPALCVSIILSDVVGSNLSTIASGPTVPDPSTFDDAIRILDKYQLRGSVPASILKVLQDGQMGLIPETLKNDDPCCKKIINCLAADNRIAAVAAAEKGRQLGFNSVILSTMLTGEAAAVGAMLPAFLSEIDRPGSWIHRPALMIFGGETTVHIHGNGLGGRNQELALAAVRPMSDMKGSALVTLATDGEDGPTDAAGAFVSDETLQKGLAHGLKPEDFLNRNDAYHYFEALNDLLKTGPSGTNVNDLTFLFAF</sequence>
<evidence type="ECO:0000259" key="2">
    <source>
        <dbReference type="Pfam" id="PF13660"/>
    </source>
</evidence>
<name>A0A0K8PC23_9CHLR</name>
<dbReference type="InterPro" id="IPR039760">
    <property type="entry name" value="MOFRL_protein"/>
</dbReference>
<dbReference type="STRING" id="1678840.ATC1_12229"/>
<dbReference type="InterPro" id="IPR038614">
    <property type="entry name" value="GK_N_sf"/>
</dbReference>
<dbReference type="EMBL" id="DF968180">
    <property type="protein sequence ID" value="GAP39695.1"/>
    <property type="molecule type" value="Genomic_DNA"/>
</dbReference>
<dbReference type="GO" id="GO:0005737">
    <property type="term" value="C:cytoplasm"/>
    <property type="evidence" value="ECO:0007669"/>
    <property type="project" value="TreeGrafter"/>
</dbReference>
<keyword evidence="3" id="KW-0418">Kinase</keyword>
<dbReference type="RefSeq" id="WP_062278357.1">
    <property type="nucleotide sequence ID" value="NZ_DF968180.1"/>
</dbReference>
<evidence type="ECO:0000313" key="4">
    <source>
        <dbReference type="Proteomes" id="UP000053370"/>
    </source>
</evidence>
<evidence type="ECO:0000259" key="1">
    <source>
        <dbReference type="Pfam" id="PF05161"/>
    </source>
</evidence>
<dbReference type="Proteomes" id="UP000053370">
    <property type="component" value="Unassembled WGS sequence"/>
</dbReference>
<dbReference type="PANTHER" id="PTHR12227">
    <property type="entry name" value="GLYCERATE KINASE"/>
    <property type="match status" value="1"/>
</dbReference>
<keyword evidence="4" id="KW-1185">Reference proteome</keyword>
<dbReference type="OrthoDB" id="9766552at2"/>
<protein>
    <submittedName>
        <fullName evidence="3">Glycerate 2-kinase</fullName>
    </submittedName>
</protein>